<keyword evidence="3" id="KW-1185">Reference proteome</keyword>
<feature type="compositionally biased region" description="Basic and acidic residues" evidence="1">
    <location>
        <begin position="85"/>
        <end position="102"/>
    </location>
</feature>
<protein>
    <submittedName>
        <fullName evidence="2">Uncharacterized protein</fullName>
    </submittedName>
</protein>
<dbReference type="Proteomes" id="UP000639643">
    <property type="component" value="Unassembled WGS sequence"/>
</dbReference>
<evidence type="ECO:0000313" key="3">
    <source>
        <dbReference type="Proteomes" id="UP000639643"/>
    </source>
</evidence>
<reference evidence="2" key="1">
    <citation type="journal article" date="2020" name="Phytopathology">
        <title>Genome Sequence Resources of Colletotrichum truncatum, C. plurivorum, C. musicola, and C. sojae: Four Species Pathogenic to Soybean (Glycine max).</title>
        <authorList>
            <person name="Rogerio F."/>
            <person name="Boufleur T.R."/>
            <person name="Ciampi-Guillardi M."/>
            <person name="Sukno S.A."/>
            <person name="Thon M.R."/>
            <person name="Massola Junior N.S."/>
            <person name="Baroncelli R."/>
        </authorList>
    </citation>
    <scope>NUCLEOTIDE SEQUENCE</scope>
    <source>
        <strain evidence="2">LFN0074</strain>
    </source>
</reference>
<organism evidence="2 3">
    <name type="scientific">Colletotrichum musicola</name>
    <dbReference type="NCBI Taxonomy" id="2175873"/>
    <lineage>
        <taxon>Eukaryota</taxon>
        <taxon>Fungi</taxon>
        <taxon>Dikarya</taxon>
        <taxon>Ascomycota</taxon>
        <taxon>Pezizomycotina</taxon>
        <taxon>Sordariomycetes</taxon>
        <taxon>Hypocreomycetidae</taxon>
        <taxon>Glomerellales</taxon>
        <taxon>Glomerellaceae</taxon>
        <taxon>Colletotrichum</taxon>
        <taxon>Colletotrichum orchidearum species complex</taxon>
    </lineage>
</organism>
<gene>
    <name evidence="2" type="ORF">CMUS01_07762</name>
</gene>
<feature type="region of interest" description="Disordered" evidence="1">
    <location>
        <begin position="129"/>
        <end position="157"/>
    </location>
</feature>
<dbReference type="EMBL" id="WIGM01000285">
    <property type="protein sequence ID" value="KAF6830398.1"/>
    <property type="molecule type" value="Genomic_DNA"/>
</dbReference>
<dbReference type="AlphaFoldDB" id="A0A8H6KFN2"/>
<proteinExistence type="predicted"/>
<name>A0A8H6KFN2_9PEZI</name>
<feature type="region of interest" description="Disordered" evidence="1">
    <location>
        <begin position="77"/>
        <end position="102"/>
    </location>
</feature>
<comment type="caution">
    <text evidence="2">The sequence shown here is derived from an EMBL/GenBank/DDBJ whole genome shotgun (WGS) entry which is preliminary data.</text>
</comment>
<feature type="compositionally biased region" description="Polar residues" evidence="1">
    <location>
        <begin position="133"/>
        <end position="142"/>
    </location>
</feature>
<feature type="region of interest" description="Disordered" evidence="1">
    <location>
        <begin position="174"/>
        <end position="201"/>
    </location>
</feature>
<evidence type="ECO:0000256" key="1">
    <source>
        <dbReference type="SAM" id="MobiDB-lite"/>
    </source>
</evidence>
<accession>A0A8H6KFN2</accession>
<sequence>MTDARQRGVRPCARCNGNMGVAAGGLAAKVPRTEGAGIRGGWGGTGRAGEQGGQWQAQAQVLCACREGSEDAEAGSAAAAGCADWSRETGREAESREGDVQDARSKKQRAWCRCSCSCSCDAVLSREELPARRQQNQQEQTSTRAERETTTAAALDSRQADLIRFDVPGVPSVFKSGREPGGGGAVVIPLESNPPVDDNEATYTVAPGRLFGVS</sequence>
<evidence type="ECO:0000313" key="2">
    <source>
        <dbReference type="EMBL" id="KAF6830398.1"/>
    </source>
</evidence>